<dbReference type="Pfam" id="PF00698">
    <property type="entry name" value="Acyl_transf_1"/>
    <property type="match status" value="1"/>
</dbReference>
<evidence type="ECO:0000313" key="4">
    <source>
        <dbReference type="EMBL" id="SMD25687.1"/>
    </source>
</evidence>
<dbReference type="InterPro" id="IPR014043">
    <property type="entry name" value="Acyl_transferase_dom"/>
</dbReference>
<dbReference type="GO" id="GO:0006633">
    <property type="term" value="P:fatty acid biosynthetic process"/>
    <property type="evidence" value="ECO:0007669"/>
    <property type="project" value="TreeGrafter"/>
</dbReference>
<dbReference type="EMBL" id="FWXV01000012">
    <property type="protein sequence ID" value="SMD25687.1"/>
    <property type="molecule type" value="Genomic_DNA"/>
</dbReference>
<dbReference type="GO" id="GO:0044550">
    <property type="term" value="P:secondary metabolite biosynthetic process"/>
    <property type="evidence" value="ECO:0007669"/>
    <property type="project" value="TreeGrafter"/>
</dbReference>
<dbReference type="InterPro" id="IPR016035">
    <property type="entry name" value="Acyl_Trfase/lysoPLipase"/>
</dbReference>
<gene>
    <name evidence="4" type="ORF">SAMN05661093_09271</name>
</gene>
<dbReference type="SUPFAM" id="SSF52151">
    <property type="entry name" value="FabD/lysophospholipase-like"/>
    <property type="match status" value="1"/>
</dbReference>
<dbReference type="SMART" id="SM00827">
    <property type="entry name" value="PKS_AT"/>
    <property type="match status" value="1"/>
</dbReference>
<dbReference type="PANTHER" id="PTHR43775">
    <property type="entry name" value="FATTY ACID SYNTHASE"/>
    <property type="match status" value="1"/>
</dbReference>
<keyword evidence="1" id="KW-0596">Phosphopantetheine</keyword>
<reference evidence="4 5" key="1">
    <citation type="submission" date="2017-04" db="EMBL/GenBank/DDBJ databases">
        <authorList>
            <person name="Afonso C.L."/>
            <person name="Miller P.J."/>
            <person name="Scott M.A."/>
            <person name="Spackman E."/>
            <person name="Goraichik I."/>
            <person name="Dimitrov K.M."/>
            <person name="Suarez D.L."/>
            <person name="Swayne D.E."/>
        </authorList>
    </citation>
    <scope>NUCLEOTIDE SEQUENCE [LARGE SCALE GENOMIC DNA]</scope>
    <source>
        <strain evidence="4 5">DSM 43828</strain>
    </source>
</reference>
<dbReference type="InterPro" id="IPR001227">
    <property type="entry name" value="Ac_transferase_dom_sf"/>
</dbReference>
<dbReference type="SUPFAM" id="SSF55048">
    <property type="entry name" value="Probable ACP-binding domain of malonyl-CoA ACP transacylase"/>
    <property type="match status" value="1"/>
</dbReference>
<feature type="domain" description="Malonyl-CoA:ACP transacylase (MAT)" evidence="3">
    <location>
        <begin position="114"/>
        <end position="410"/>
    </location>
</feature>
<accession>A0A1W2FUM8</accession>
<evidence type="ECO:0000256" key="1">
    <source>
        <dbReference type="ARBA" id="ARBA00022450"/>
    </source>
</evidence>
<keyword evidence="2" id="KW-0597">Phosphoprotein</keyword>
<dbReference type="GO" id="GO:0004312">
    <property type="term" value="F:fatty acid synthase activity"/>
    <property type="evidence" value="ECO:0007669"/>
    <property type="project" value="TreeGrafter"/>
</dbReference>
<organism evidence="4 5">
    <name type="scientific">Kibdelosporangium aridum</name>
    <dbReference type="NCBI Taxonomy" id="2030"/>
    <lineage>
        <taxon>Bacteria</taxon>
        <taxon>Bacillati</taxon>
        <taxon>Actinomycetota</taxon>
        <taxon>Actinomycetes</taxon>
        <taxon>Pseudonocardiales</taxon>
        <taxon>Pseudonocardiaceae</taxon>
        <taxon>Kibdelosporangium</taxon>
    </lineage>
</organism>
<proteinExistence type="predicted"/>
<evidence type="ECO:0000259" key="3">
    <source>
        <dbReference type="SMART" id="SM00827"/>
    </source>
</evidence>
<dbReference type="InterPro" id="IPR016036">
    <property type="entry name" value="Malonyl_transacylase_ACP-bd"/>
</dbReference>
<name>A0A1W2FUM8_KIBAR</name>
<evidence type="ECO:0000313" key="5">
    <source>
        <dbReference type="Proteomes" id="UP000192674"/>
    </source>
</evidence>
<dbReference type="Gene3D" id="3.40.366.10">
    <property type="entry name" value="Malonyl-Coenzyme A Acyl Carrier Protein, domain 2"/>
    <property type="match status" value="1"/>
</dbReference>
<protein>
    <submittedName>
        <fullName evidence="4">Malonyl CoA-acyl carrier protein transacylase</fullName>
    </submittedName>
</protein>
<sequence length="420" mass="44444">MDAASDWPTLDGMHEPTDDPELLLIDAETVTELRDRTAHLTELVKESTLADVAATLRRGLADRPVRAGVVAASAAQASERLTALAAKLDSTTTIDPANGIFVGRANGTPRIGYLFPGQGASNDVDNSALTRRFETAREFYRATRIPTAENLFPPSIFQQQIVASSIAGLRVLSVLGIEATAAVGHSLGDLTALHWAGAMTESELLTFVGERGQIVAKACTRTGAMVGIAAGPEKVEPLLRGEPVVIVGYNNPDETAIAGPAEAVERVQRAALAADLKADRMPVADAFHSSAMTPAADGLRTHLKDMHFRPLRRSVMSTVTGDVLQSDTDLRDLLVKQICEPVRFQQAVERMAEETDLFIEVGPSQALSGHARRICPNIPAVALSTESTSLSGLLSAAAAAYVLGAPVRTDLLTAGKDAQS</sequence>
<dbReference type="InterPro" id="IPR050091">
    <property type="entry name" value="PKS_NRPS_Biosynth_Enz"/>
</dbReference>
<dbReference type="PANTHER" id="PTHR43775:SF37">
    <property type="entry name" value="SI:DKEY-61P9.11"/>
    <property type="match status" value="1"/>
</dbReference>
<evidence type="ECO:0000256" key="2">
    <source>
        <dbReference type="ARBA" id="ARBA00022553"/>
    </source>
</evidence>
<dbReference type="AlphaFoldDB" id="A0A1W2FUM8"/>
<keyword evidence="5" id="KW-1185">Reference proteome</keyword>
<dbReference type="Proteomes" id="UP000192674">
    <property type="component" value="Unassembled WGS sequence"/>
</dbReference>